<keyword evidence="7 15" id="KW-0548">Nucleotidyltransferase</keyword>
<dbReference type="GO" id="GO:0006747">
    <property type="term" value="P:FAD biosynthetic process"/>
    <property type="evidence" value="ECO:0007669"/>
    <property type="project" value="UniProtKB-UniRule"/>
</dbReference>
<keyword evidence="11 15" id="KW-0067">ATP-binding</keyword>
<dbReference type="InterPro" id="IPR015865">
    <property type="entry name" value="Riboflavin_kinase_bac/euk"/>
</dbReference>
<evidence type="ECO:0000256" key="10">
    <source>
        <dbReference type="ARBA" id="ARBA00022827"/>
    </source>
</evidence>
<dbReference type="Gene3D" id="2.40.30.30">
    <property type="entry name" value="Riboflavin kinase-like"/>
    <property type="match status" value="1"/>
</dbReference>
<evidence type="ECO:0000256" key="6">
    <source>
        <dbReference type="ARBA" id="ARBA00022679"/>
    </source>
</evidence>
<sequence length="312" mass="34310">MRVRLEDVRSDVDTAVSVGKFDGVHIGHTSILRSLGALATDRALETVAVTFDRNPLELIKPEVAPKPIASLQQQDEFLRGAGVDRVVTLEFDHELMRTEPEDFVKALFGALRAKVLLVGADFTFGSRGRGDVRMLEQAAPGYGAEVHVIDDVCTHDGRRISSTWIRESLSLGRVADAAAMLGRLHQVRGTVVRGQQRGRQLGFPTANLESRPQGFIPADGVYAAWASIAGERFPAAVSVGDNPTFDGEIERVVEAHLIDVERDCYGEEMTVEFVKFLRTMHRFEGLDDLIEQMARDVQETAEILAAELQSNG</sequence>
<keyword evidence="4 15" id="KW-0285">Flavoprotein</keyword>
<comment type="similarity">
    <text evidence="15">Belongs to the ribF family.</text>
</comment>
<dbReference type="InterPro" id="IPR014729">
    <property type="entry name" value="Rossmann-like_a/b/a_fold"/>
</dbReference>
<dbReference type="GO" id="GO:0009398">
    <property type="term" value="P:FMN biosynthetic process"/>
    <property type="evidence" value="ECO:0007669"/>
    <property type="project" value="UniProtKB-UniRule"/>
</dbReference>
<comment type="pathway">
    <text evidence="3 15">Cofactor biosynthesis; FMN biosynthesis; FMN from riboflavin (ATP route): step 1/1.</text>
</comment>
<dbReference type="SUPFAM" id="SSF52374">
    <property type="entry name" value="Nucleotidylyl transferase"/>
    <property type="match status" value="1"/>
</dbReference>
<evidence type="ECO:0000256" key="7">
    <source>
        <dbReference type="ARBA" id="ARBA00022695"/>
    </source>
</evidence>
<dbReference type="Gene3D" id="3.40.50.620">
    <property type="entry name" value="HUPs"/>
    <property type="match status" value="1"/>
</dbReference>
<dbReference type="SMART" id="SM00904">
    <property type="entry name" value="Flavokinase"/>
    <property type="match status" value="1"/>
</dbReference>
<reference evidence="17" key="1">
    <citation type="journal article" date="2021" name="PeerJ">
        <title>Extensive microbial diversity within the chicken gut microbiome revealed by metagenomics and culture.</title>
        <authorList>
            <person name="Gilroy R."/>
            <person name="Ravi A."/>
            <person name="Getino M."/>
            <person name="Pursley I."/>
            <person name="Horton D.L."/>
            <person name="Alikhan N.F."/>
            <person name="Baker D."/>
            <person name="Gharbi K."/>
            <person name="Hall N."/>
            <person name="Watson M."/>
            <person name="Adriaenssens E.M."/>
            <person name="Foster-Nyarko E."/>
            <person name="Jarju S."/>
            <person name="Secka A."/>
            <person name="Antonio M."/>
            <person name="Oren A."/>
            <person name="Chaudhuri R.R."/>
            <person name="La Ragione R."/>
            <person name="Hildebrand F."/>
            <person name="Pallen M.J."/>
        </authorList>
    </citation>
    <scope>NUCLEOTIDE SEQUENCE</scope>
    <source>
        <strain evidence="17">ChiGjej1B1-98</strain>
    </source>
</reference>
<reference evidence="17" key="2">
    <citation type="submission" date="2021-04" db="EMBL/GenBank/DDBJ databases">
        <authorList>
            <person name="Gilroy R."/>
        </authorList>
    </citation>
    <scope>NUCLEOTIDE SEQUENCE</scope>
    <source>
        <strain evidence="17">ChiGjej1B1-98</strain>
    </source>
</reference>
<dbReference type="Pfam" id="PF06574">
    <property type="entry name" value="FAD_syn"/>
    <property type="match status" value="1"/>
</dbReference>
<dbReference type="AlphaFoldDB" id="A0A9D1YXV5"/>
<evidence type="ECO:0000313" key="17">
    <source>
        <dbReference type="EMBL" id="HIY67110.1"/>
    </source>
</evidence>
<dbReference type="InterPro" id="IPR015864">
    <property type="entry name" value="FAD_synthase"/>
</dbReference>
<evidence type="ECO:0000256" key="8">
    <source>
        <dbReference type="ARBA" id="ARBA00022741"/>
    </source>
</evidence>
<dbReference type="SUPFAM" id="SSF82114">
    <property type="entry name" value="Riboflavin kinase-like"/>
    <property type="match status" value="1"/>
</dbReference>
<organism evidence="17 18">
    <name type="scientific">Candidatus Agrococcus pullicola</name>
    <dbReference type="NCBI Taxonomy" id="2838429"/>
    <lineage>
        <taxon>Bacteria</taxon>
        <taxon>Bacillati</taxon>
        <taxon>Actinomycetota</taxon>
        <taxon>Actinomycetes</taxon>
        <taxon>Micrococcales</taxon>
        <taxon>Microbacteriaceae</taxon>
        <taxon>Agrococcus</taxon>
    </lineage>
</organism>
<evidence type="ECO:0000256" key="1">
    <source>
        <dbReference type="ARBA" id="ARBA00002121"/>
    </source>
</evidence>
<comment type="catalytic activity">
    <reaction evidence="14 15">
        <text>FMN + ATP + H(+) = FAD + diphosphate</text>
        <dbReference type="Rhea" id="RHEA:17237"/>
        <dbReference type="ChEBI" id="CHEBI:15378"/>
        <dbReference type="ChEBI" id="CHEBI:30616"/>
        <dbReference type="ChEBI" id="CHEBI:33019"/>
        <dbReference type="ChEBI" id="CHEBI:57692"/>
        <dbReference type="ChEBI" id="CHEBI:58210"/>
        <dbReference type="EC" id="2.7.7.2"/>
    </reaction>
</comment>
<evidence type="ECO:0000256" key="3">
    <source>
        <dbReference type="ARBA" id="ARBA00005201"/>
    </source>
</evidence>
<keyword evidence="10 15" id="KW-0274">FAD</keyword>
<dbReference type="EC" id="2.7.1.26" evidence="15"/>
<dbReference type="GO" id="GO:0005524">
    <property type="term" value="F:ATP binding"/>
    <property type="evidence" value="ECO:0007669"/>
    <property type="project" value="UniProtKB-UniRule"/>
</dbReference>
<dbReference type="Proteomes" id="UP000824005">
    <property type="component" value="Unassembled WGS sequence"/>
</dbReference>
<dbReference type="GO" id="GO:0009231">
    <property type="term" value="P:riboflavin biosynthetic process"/>
    <property type="evidence" value="ECO:0007669"/>
    <property type="project" value="InterPro"/>
</dbReference>
<dbReference type="FunFam" id="2.40.30.30:FF:000003">
    <property type="entry name" value="Riboflavin biosynthesis protein"/>
    <property type="match status" value="1"/>
</dbReference>
<evidence type="ECO:0000256" key="2">
    <source>
        <dbReference type="ARBA" id="ARBA00004726"/>
    </source>
</evidence>
<evidence type="ECO:0000256" key="13">
    <source>
        <dbReference type="ARBA" id="ARBA00047880"/>
    </source>
</evidence>
<dbReference type="GO" id="GO:0008531">
    <property type="term" value="F:riboflavin kinase activity"/>
    <property type="evidence" value="ECO:0007669"/>
    <property type="project" value="UniProtKB-UniRule"/>
</dbReference>
<comment type="catalytic activity">
    <reaction evidence="13 15">
        <text>riboflavin + ATP = FMN + ADP + H(+)</text>
        <dbReference type="Rhea" id="RHEA:14357"/>
        <dbReference type="ChEBI" id="CHEBI:15378"/>
        <dbReference type="ChEBI" id="CHEBI:30616"/>
        <dbReference type="ChEBI" id="CHEBI:57986"/>
        <dbReference type="ChEBI" id="CHEBI:58210"/>
        <dbReference type="ChEBI" id="CHEBI:456216"/>
        <dbReference type="EC" id="2.7.1.26"/>
    </reaction>
</comment>
<accession>A0A9D1YXV5</accession>
<gene>
    <name evidence="17" type="ORF">H9830_12645</name>
</gene>
<keyword evidence="6 15" id="KW-0808">Transferase</keyword>
<evidence type="ECO:0000256" key="9">
    <source>
        <dbReference type="ARBA" id="ARBA00022777"/>
    </source>
</evidence>
<evidence type="ECO:0000313" key="18">
    <source>
        <dbReference type="Proteomes" id="UP000824005"/>
    </source>
</evidence>
<evidence type="ECO:0000256" key="15">
    <source>
        <dbReference type="PIRNR" id="PIRNR004491"/>
    </source>
</evidence>
<evidence type="ECO:0000256" key="12">
    <source>
        <dbReference type="ARBA" id="ARBA00023268"/>
    </source>
</evidence>
<evidence type="ECO:0000259" key="16">
    <source>
        <dbReference type="SMART" id="SM00904"/>
    </source>
</evidence>
<dbReference type="InterPro" id="IPR023465">
    <property type="entry name" value="Riboflavin_kinase_dom_sf"/>
</dbReference>
<comment type="caution">
    <text evidence="17">The sequence shown here is derived from an EMBL/GenBank/DDBJ whole genome shotgun (WGS) entry which is preliminary data.</text>
</comment>
<feature type="domain" description="Riboflavin kinase" evidence="16">
    <location>
        <begin position="180"/>
        <end position="305"/>
    </location>
</feature>
<dbReference type="NCBIfam" id="NF004160">
    <property type="entry name" value="PRK05627.1-3"/>
    <property type="match status" value="1"/>
</dbReference>
<dbReference type="InterPro" id="IPR002606">
    <property type="entry name" value="Riboflavin_kinase_bac"/>
</dbReference>
<dbReference type="CDD" id="cd02064">
    <property type="entry name" value="FAD_synthetase_N"/>
    <property type="match status" value="1"/>
</dbReference>
<keyword evidence="5 15" id="KW-0288">FMN</keyword>
<evidence type="ECO:0000256" key="11">
    <source>
        <dbReference type="ARBA" id="ARBA00022840"/>
    </source>
</evidence>
<keyword evidence="9 15" id="KW-0418">Kinase</keyword>
<dbReference type="PANTHER" id="PTHR22749">
    <property type="entry name" value="RIBOFLAVIN KINASE/FMN ADENYLYLTRANSFERASE"/>
    <property type="match status" value="1"/>
</dbReference>
<evidence type="ECO:0000256" key="14">
    <source>
        <dbReference type="ARBA" id="ARBA00049494"/>
    </source>
</evidence>
<dbReference type="InterPro" id="IPR023468">
    <property type="entry name" value="Riboflavin_kinase"/>
</dbReference>
<evidence type="ECO:0000256" key="5">
    <source>
        <dbReference type="ARBA" id="ARBA00022643"/>
    </source>
</evidence>
<dbReference type="Pfam" id="PF01687">
    <property type="entry name" value="Flavokinase"/>
    <property type="match status" value="1"/>
</dbReference>
<dbReference type="EC" id="2.7.7.2" evidence="15"/>
<comment type="pathway">
    <text evidence="2 15">Cofactor biosynthesis; FAD biosynthesis; FAD from FMN: step 1/1.</text>
</comment>
<dbReference type="PIRSF" id="PIRSF004491">
    <property type="entry name" value="FAD_Synth"/>
    <property type="match status" value="1"/>
</dbReference>
<dbReference type="GO" id="GO:0003919">
    <property type="term" value="F:FMN adenylyltransferase activity"/>
    <property type="evidence" value="ECO:0007669"/>
    <property type="project" value="UniProtKB-UniRule"/>
</dbReference>
<evidence type="ECO:0000256" key="4">
    <source>
        <dbReference type="ARBA" id="ARBA00022630"/>
    </source>
</evidence>
<keyword evidence="8 15" id="KW-0547">Nucleotide-binding</keyword>
<comment type="function">
    <text evidence="1">Catalyzes the phosphorylation of riboflavin to FMN followed by the adenylation of FMN to FAD.</text>
</comment>
<proteinExistence type="inferred from homology"/>
<keyword evidence="12" id="KW-0511">Multifunctional enzyme</keyword>
<dbReference type="PANTHER" id="PTHR22749:SF6">
    <property type="entry name" value="RIBOFLAVIN KINASE"/>
    <property type="match status" value="1"/>
</dbReference>
<dbReference type="EMBL" id="DXDC01000383">
    <property type="protein sequence ID" value="HIY67110.1"/>
    <property type="molecule type" value="Genomic_DNA"/>
</dbReference>
<dbReference type="NCBIfam" id="TIGR00083">
    <property type="entry name" value="ribF"/>
    <property type="match status" value="1"/>
</dbReference>
<name>A0A9D1YXV5_9MICO</name>
<protein>
    <recommendedName>
        <fullName evidence="15">Riboflavin biosynthesis protein</fullName>
    </recommendedName>
    <domain>
        <recommendedName>
            <fullName evidence="15">Riboflavin kinase</fullName>
            <ecNumber evidence="15">2.7.1.26</ecNumber>
        </recommendedName>
        <alternativeName>
            <fullName evidence="15">Flavokinase</fullName>
        </alternativeName>
    </domain>
    <domain>
        <recommendedName>
            <fullName evidence="15">FMN adenylyltransferase</fullName>
            <ecNumber evidence="15">2.7.7.2</ecNumber>
        </recommendedName>
        <alternativeName>
            <fullName evidence="15">FAD pyrophosphorylase</fullName>
        </alternativeName>
        <alternativeName>
            <fullName evidence="15">FAD synthase</fullName>
        </alternativeName>
    </domain>
</protein>